<reference evidence="2 3" key="1">
    <citation type="journal article" date="2024" name="Science">
        <title>Giant polyketide synthase enzymes in the biosynthesis of giant marine polyether toxins.</title>
        <authorList>
            <person name="Fallon T.R."/>
            <person name="Shende V.V."/>
            <person name="Wierzbicki I.H."/>
            <person name="Pendleton A.L."/>
            <person name="Watervoot N.F."/>
            <person name="Auber R.P."/>
            <person name="Gonzalez D.J."/>
            <person name="Wisecaver J.H."/>
            <person name="Moore B.S."/>
        </authorList>
    </citation>
    <scope>NUCLEOTIDE SEQUENCE [LARGE SCALE GENOMIC DNA]</scope>
    <source>
        <strain evidence="2 3">12B1</strain>
    </source>
</reference>
<evidence type="ECO:0000313" key="2">
    <source>
        <dbReference type="EMBL" id="KAL1518456.1"/>
    </source>
</evidence>
<dbReference type="InterPro" id="IPR009003">
    <property type="entry name" value="Peptidase_S1_PA"/>
</dbReference>
<sequence length="885" mass="98190">MSSSPSALDALVQEAASLLRALRSQGERLQHVDIANVAAALALHYGFYRKTNGKPNPTAAARAFGKETAHPGAVLNWLERIKQIKKINEEVTDQISSEAAQCEEVISQLLRDKAFTAELSHPLEDEDEAVYRVLSRLGFESPATTSPVSSSPASSQPKSKEFMAIERLIACIGPAGMERIMGTAFIVAMDDKNIYLATCAHVLLDMPEDDERNPAEHGVRIGFGGNPIKWYESRAHVRYLSIPPPSYFKQKADKLASELVRLSSTPDPTVQRVLTAAQTAAARAEAATTPNADLRQIIPEHWLNSNNLIVDNKSGGEDIALLQLARVPDMPQLKTCPFADALLGAHAVFAGYGQSGPVCSAPQPMQAKISNFDASSGFLKIGGSMLPGQSGGPVVMKYTDNRRKRFLVVGICVRSTEKLVCEARRVAQERMEEKAEVWERAEVPLGWGVCRTPITHVLEAMERLELKAEWVDVFDESSTCSQCAVRSVRKHVPEPSERFGLEAKWVDVLDESSMSSQCADEWVQVLSNPHSAPSSSTLAASVDRTMMRAAQRHAFEAPTNGRADFDADSTGGTSTVGDAVEGQLVRRAENQPVDTFKNVVTRLVADFEHQRQLMEQLLSTAELEKKEARLREEQEKKEARSREAMIDEVNSFVSKAASATRDYERKIQYMQLGLADTLFKKKFCKLLALVKGHCDRYRFTRHAIHWLATPSPRAVHWRVAPSATRHPINRFVVVSDVNRAIVHSALKQLIRKLQTRPWSTLYLVAAQCLSDNMRMFVQHVCAEGVELDALLDQLNTWRSTTQTVDEIGAVIRRAERRVAVDCLLRFLSALNLDARASLRAERQTAVERETQKHAQEDAVFIQAVVSGDVQQAQEAYKTIKERGRP</sequence>
<protein>
    <recommendedName>
        <fullName evidence="4">Serine protease</fullName>
    </recommendedName>
</protein>
<evidence type="ECO:0008006" key="4">
    <source>
        <dbReference type="Google" id="ProtNLM"/>
    </source>
</evidence>
<keyword evidence="1" id="KW-0175">Coiled coil</keyword>
<dbReference type="EMBL" id="JBGBPQ010000010">
    <property type="protein sequence ID" value="KAL1518456.1"/>
    <property type="molecule type" value="Genomic_DNA"/>
</dbReference>
<gene>
    <name evidence="2" type="ORF">AB1Y20_002748</name>
</gene>
<feature type="coiled-coil region" evidence="1">
    <location>
        <begin position="604"/>
        <end position="643"/>
    </location>
</feature>
<organism evidence="2 3">
    <name type="scientific">Prymnesium parvum</name>
    <name type="common">Toxic golden alga</name>
    <dbReference type="NCBI Taxonomy" id="97485"/>
    <lineage>
        <taxon>Eukaryota</taxon>
        <taxon>Haptista</taxon>
        <taxon>Haptophyta</taxon>
        <taxon>Prymnesiophyceae</taxon>
        <taxon>Prymnesiales</taxon>
        <taxon>Prymnesiaceae</taxon>
        <taxon>Prymnesium</taxon>
    </lineage>
</organism>
<dbReference type="AlphaFoldDB" id="A0AB34JA84"/>
<dbReference type="SUPFAM" id="SSF50494">
    <property type="entry name" value="Trypsin-like serine proteases"/>
    <property type="match status" value="1"/>
</dbReference>
<evidence type="ECO:0000313" key="3">
    <source>
        <dbReference type="Proteomes" id="UP001515480"/>
    </source>
</evidence>
<comment type="caution">
    <text evidence="2">The sequence shown here is derived from an EMBL/GenBank/DDBJ whole genome shotgun (WGS) entry which is preliminary data.</text>
</comment>
<proteinExistence type="predicted"/>
<accession>A0AB34JA84</accession>
<evidence type="ECO:0000256" key="1">
    <source>
        <dbReference type="SAM" id="Coils"/>
    </source>
</evidence>
<name>A0AB34JA84_PRYPA</name>
<keyword evidence="3" id="KW-1185">Reference proteome</keyword>
<dbReference type="Proteomes" id="UP001515480">
    <property type="component" value="Unassembled WGS sequence"/>
</dbReference>